<accession>A0A2N5X347</accession>
<gene>
    <name evidence="1" type="ORF">C0039_09890</name>
</gene>
<dbReference type="Proteomes" id="UP000235005">
    <property type="component" value="Unassembled WGS sequence"/>
</dbReference>
<evidence type="ECO:0000313" key="2">
    <source>
        <dbReference type="Proteomes" id="UP000235005"/>
    </source>
</evidence>
<reference evidence="1 2" key="1">
    <citation type="submission" date="2018-01" db="EMBL/GenBank/DDBJ databases">
        <title>The draft genome sequence of Halioglobus lutimaris HF004.</title>
        <authorList>
            <person name="Du Z.-J."/>
            <person name="Shi M.-J."/>
        </authorList>
    </citation>
    <scope>NUCLEOTIDE SEQUENCE [LARGE SCALE GENOMIC DNA]</scope>
    <source>
        <strain evidence="1 2">HF004</strain>
    </source>
</reference>
<protein>
    <recommendedName>
        <fullName evidence="3">NADP-dependent oxidoreductase domain-containing protein</fullName>
    </recommendedName>
</protein>
<name>A0A2N5X347_9GAMM</name>
<comment type="caution">
    <text evidence="1">The sequence shown here is derived from an EMBL/GenBank/DDBJ whole genome shotgun (WGS) entry which is preliminary data.</text>
</comment>
<evidence type="ECO:0000313" key="1">
    <source>
        <dbReference type="EMBL" id="PLW68924.1"/>
    </source>
</evidence>
<keyword evidence="2" id="KW-1185">Reference proteome</keyword>
<dbReference type="Gene3D" id="3.20.20.100">
    <property type="entry name" value="NADP-dependent oxidoreductase domain"/>
    <property type="match status" value="1"/>
</dbReference>
<sequence>MLPLALDRGIATMINRPLQRDALFKRPARQALPAVAADPGCVSWGQCYLKFIIGHQAVTCQFPATSKVNLMQDNMGANKGPVPDADRRKEMVRIFDEMPV</sequence>
<dbReference type="InterPro" id="IPR036812">
    <property type="entry name" value="NAD(P)_OxRdtase_dom_sf"/>
</dbReference>
<organism evidence="1 2">
    <name type="scientific">Pseudohalioglobus lutimaris</name>
    <dbReference type="NCBI Taxonomy" id="1737061"/>
    <lineage>
        <taxon>Bacteria</taxon>
        <taxon>Pseudomonadati</taxon>
        <taxon>Pseudomonadota</taxon>
        <taxon>Gammaproteobacteria</taxon>
        <taxon>Cellvibrionales</taxon>
        <taxon>Halieaceae</taxon>
        <taxon>Pseudohalioglobus</taxon>
    </lineage>
</organism>
<dbReference type="EMBL" id="PKUS01000010">
    <property type="protein sequence ID" value="PLW68924.1"/>
    <property type="molecule type" value="Genomic_DNA"/>
</dbReference>
<evidence type="ECO:0008006" key="3">
    <source>
        <dbReference type="Google" id="ProtNLM"/>
    </source>
</evidence>
<dbReference type="AlphaFoldDB" id="A0A2N5X347"/>
<dbReference type="SUPFAM" id="SSF51430">
    <property type="entry name" value="NAD(P)-linked oxidoreductase"/>
    <property type="match status" value="1"/>
</dbReference>
<proteinExistence type="predicted"/>